<dbReference type="AlphaFoldDB" id="S0DGR1"/>
<protein>
    <submittedName>
        <fullName evidence="1">Putative NAD(P)-binding protein</fullName>
    </submittedName>
</protein>
<accession>S0DGR1</accession>
<name>S0DGR1_9ZZZZ</name>
<dbReference type="EMBL" id="HF548305">
    <property type="protein sequence ID" value="CCO21480.1"/>
    <property type="molecule type" value="Genomic_DNA"/>
</dbReference>
<dbReference type="Gene3D" id="3.40.50.720">
    <property type="entry name" value="NAD(P)-binding Rossmann-like Domain"/>
    <property type="match status" value="1"/>
</dbReference>
<proteinExistence type="predicted"/>
<sequence length="216" mass="23318">MKVIITGATGMVGEGVALVCLERPEVERVLVIGRRPCGISHPKLDEIVVPDVGDISGFEAHVKGYNACFFCLGMSSIGVDHDVYYATTYTLTLGFAHTLAAANPGMTFCYVAGAGTGADSRMWWARIKGKVENDLAQLPLKVYGMRPAFIKPVAGQRHALPMYRYVGWFYPIGRAMSPGGYCTMQELALSMIRLAEAGPKKRIVSGKDIVALAAEV</sequence>
<evidence type="ECO:0000313" key="3">
    <source>
        <dbReference type="EMBL" id="CCO21831.1"/>
    </source>
</evidence>
<organism evidence="3">
    <name type="scientific">termite gut metagenome</name>
    <dbReference type="NCBI Taxonomy" id="433724"/>
    <lineage>
        <taxon>unclassified sequences</taxon>
        <taxon>metagenomes</taxon>
        <taxon>organismal metagenomes</taxon>
    </lineage>
</organism>
<evidence type="ECO:0000313" key="1">
    <source>
        <dbReference type="EMBL" id="CCO21480.1"/>
    </source>
</evidence>
<reference evidence="3" key="2">
    <citation type="journal article" date="2013" name="Biotechnol. Biofuels">
        <title>Mining for hemicellulases in the fungus-growing termite Pseudacanthotermes militaris using functional metagenomics.</title>
        <authorList>
            <person name="Bastien G."/>
            <person name="Arnal G."/>
            <person name="Bozonnet S."/>
            <person name="Laguerre S."/>
            <person name="Ferreira F."/>
            <person name="Faure R."/>
            <person name="Henrissat B."/>
            <person name="Lefevre F."/>
            <person name="Robe P."/>
            <person name="Bouchez O."/>
            <person name="Noirot C."/>
            <person name="Dumon C."/>
            <person name="O'Donohue M."/>
        </authorList>
    </citation>
    <scope>NUCLEOTIDE SEQUENCE</scope>
</reference>
<dbReference type="EMBL" id="HF548320">
    <property type="protein sequence ID" value="CCO21720.1"/>
    <property type="molecule type" value="Genomic_DNA"/>
</dbReference>
<evidence type="ECO:0000313" key="2">
    <source>
        <dbReference type="EMBL" id="CCO21720.1"/>
    </source>
</evidence>
<dbReference type="SUPFAM" id="SSF51735">
    <property type="entry name" value="NAD(P)-binding Rossmann-fold domains"/>
    <property type="match status" value="1"/>
</dbReference>
<gene>
    <name evidence="3" type="ORF">BN138_1019</name>
    <name evidence="1" type="ORF">BN138_668</name>
    <name evidence="2" type="ORF">BN138_908</name>
</gene>
<dbReference type="PANTHER" id="PTHR14097">
    <property type="entry name" value="OXIDOREDUCTASE HTATIP2"/>
    <property type="match status" value="1"/>
</dbReference>
<reference evidence="3" key="1">
    <citation type="submission" date="2012-10" db="EMBL/GenBank/DDBJ databases">
        <authorList>
            <person name="Sandrine L."/>
        </authorList>
    </citation>
    <scope>NUCLEOTIDE SEQUENCE</scope>
</reference>
<dbReference type="PANTHER" id="PTHR14097:SF8">
    <property type="entry name" value="NAD(P)-BINDING DOMAIN-CONTAINING PROTEIN"/>
    <property type="match status" value="1"/>
</dbReference>
<dbReference type="InterPro" id="IPR036291">
    <property type="entry name" value="NAD(P)-bd_dom_sf"/>
</dbReference>
<dbReference type="EMBL" id="HF548331">
    <property type="protein sequence ID" value="CCO21831.1"/>
    <property type="molecule type" value="Genomic_DNA"/>
</dbReference>